<keyword evidence="8" id="KW-0411">Iron-sulfur</keyword>
<dbReference type="Gene3D" id="3.40.50.80">
    <property type="entry name" value="Nucleotide-binding domain of ferredoxin-NADP reductase (FNR) module"/>
    <property type="match status" value="1"/>
</dbReference>
<reference evidence="11 12" key="1">
    <citation type="submission" date="2020-08" db="EMBL/GenBank/DDBJ databases">
        <title>Genome sequence of Nocardioides mesophilus KACC 16243T.</title>
        <authorList>
            <person name="Hyun D.-W."/>
            <person name="Bae J.-W."/>
        </authorList>
    </citation>
    <scope>NUCLEOTIDE SEQUENCE [LARGE SCALE GENOMIC DNA]</scope>
    <source>
        <strain evidence="11 12">KACC 16243</strain>
    </source>
</reference>
<sequence length="367" mass="38741">MATFVHDNGSGGGRRRRLRDRVWQVASAVTTPLHPSDYLDMFRPLRSGADLRARVVEVRPETADAVTVVLKPGADWQGHVPGQYVRVGLDVDGVRLWRSYSLTSSPDAADGLITITAKAVPDGLVSSHLAQQLRPGQLVQLDQALGDFVLPDPAPAKVLFVTGGSGITPVMGMLRSGLDRLDDVVLVHSETKADDVIFGEELRALAAAGRLRLVEQHTDEHGRLDVAALAALVPDLSERETWACGPAGLLDAIEEHWAQAGLAGALHTERFRAQLAEPGEGGTVRFTGLGTEIENDGSTPILDAGEAAGVLMPSGCRMGICYSCVLPLRDGSVRDLRTGDVTTAAPGDGVLIQTCVSAAAGACDIDL</sequence>
<protein>
    <submittedName>
        <fullName evidence="11">Ferredoxin reductase</fullName>
    </submittedName>
</protein>
<dbReference type="PRINTS" id="PR00409">
    <property type="entry name" value="PHDIOXRDTASE"/>
</dbReference>
<evidence type="ECO:0000313" key="12">
    <source>
        <dbReference type="Proteomes" id="UP000515947"/>
    </source>
</evidence>
<name>A0A7G9RDT0_9ACTN</name>
<keyword evidence="3" id="KW-0001">2Fe-2S</keyword>
<dbReference type="InterPro" id="IPR008333">
    <property type="entry name" value="Cbr1-like_FAD-bd_dom"/>
</dbReference>
<dbReference type="CDD" id="cd00207">
    <property type="entry name" value="fer2"/>
    <property type="match status" value="1"/>
</dbReference>
<evidence type="ECO:0000313" key="11">
    <source>
        <dbReference type="EMBL" id="QNN53755.1"/>
    </source>
</evidence>
<feature type="domain" description="2Fe-2S ferredoxin-type" evidence="9">
    <location>
        <begin position="282"/>
        <end position="367"/>
    </location>
</feature>
<dbReference type="InterPro" id="IPR039261">
    <property type="entry name" value="FNR_nucleotide-bd"/>
</dbReference>
<dbReference type="PRINTS" id="PR00371">
    <property type="entry name" value="FPNCR"/>
</dbReference>
<gene>
    <name evidence="11" type="ORF">H9L09_04910</name>
</gene>
<evidence type="ECO:0000256" key="6">
    <source>
        <dbReference type="ARBA" id="ARBA00023002"/>
    </source>
</evidence>
<dbReference type="InterPro" id="IPR017938">
    <property type="entry name" value="Riboflavin_synthase-like_b-brl"/>
</dbReference>
<accession>A0A7G9RDT0</accession>
<evidence type="ECO:0000256" key="8">
    <source>
        <dbReference type="ARBA" id="ARBA00023014"/>
    </source>
</evidence>
<dbReference type="CDD" id="cd06216">
    <property type="entry name" value="FNR_iron_sulfur_binding_2"/>
    <property type="match status" value="1"/>
</dbReference>
<dbReference type="SUPFAM" id="SSF54292">
    <property type="entry name" value="2Fe-2S ferredoxin-like"/>
    <property type="match status" value="1"/>
</dbReference>
<evidence type="ECO:0000256" key="3">
    <source>
        <dbReference type="ARBA" id="ARBA00022714"/>
    </source>
</evidence>
<dbReference type="Pfam" id="PF00970">
    <property type="entry name" value="FAD_binding_6"/>
    <property type="match status" value="1"/>
</dbReference>
<dbReference type="PANTHER" id="PTHR47354:SF6">
    <property type="entry name" value="NADH OXIDOREDUCTASE HCR"/>
    <property type="match status" value="1"/>
</dbReference>
<dbReference type="InterPro" id="IPR001709">
    <property type="entry name" value="Flavoprot_Pyr_Nucl_cyt_Rdtase"/>
</dbReference>
<dbReference type="InterPro" id="IPR017927">
    <property type="entry name" value="FAD-bd_FR_type"/>
</dbReference>
<comment type="cofactor">
    <cofactor evidence="1">
        <name>FAD</name>
        <dbReference type="ChEBI" id="CHEBI:57692"/>
    </cofactor>
</comment>
<dbReference type="AlphaFoldDB" id="A0A7G9RDT0"/>
<keyword evidence="6" id="KW-0560">Oxidoreductase</keyword>
<dbReference type="SUPFAM" id="SSF52343">
    <property type="entry name" value="Ferredoxin reductase-like, C-terminal NADP-linked domain"/>
    <property type="match status" value="1"/>
</dbReference>
<dbReference type="KEGG" id="nmes:H9L09_04910"/>
<evidence type="ECO:0000256" key="5">
    <source>
        <dbReference type="ARBA" id="ARBA00022827"/>
    </source>
</evidence>
<keyword evidence="5" id="KW-0274">FAD</keyword>
<keyword evidence="7" id="KW-0408">Iron</keyword>
<dbReference type="RefSeq" id="WP_187579599.1">
    <property type="nucleotide sequence ID" value="NZ_CP060713.1"/>
</dbReference>
<dbReference type="SUPFAM" id="SSF63380">
    <property type="entry name" value="Riboflavin synthase domain-like"/>
    <property type="match status" value="1"/>
</dbReference>
<dbReference type="GO" id="GO:0051537">
    <property type="term" value="F:2 iron, 2 sulfur cluster binding"/>
    <property type="evidence" value="ECO:0007669"/>
    <property type="project" value="UniProtKB-KW"/>
</dbReference>
<evidence type="ECO:0000256" key="4">
    <source>
        <dbReference type="ARBA" id="ARBA00022723"/>
    </source>
</evidence>
<dbReference type="Pfam" id="PF00111">
    <property type="entry name" value="Fer2"/>
    <property type="match status" value="1"/>
</dbReference>
<evidence type="ECO:0000256" key="7">
    <source>
        <dbReference type="ARBA" id="ARBA00023004"/>
    </source>
</evidence>
<dbReference type="Proteomes" id="UP000515947">
    <property type="component" value="Chromosome"/>
</dbReference>
<evidence type="ECO:0000256" key="2">
    <source>
        <dbReference type="ARBA" id="ARBA00022630"/>
    </source>
</evidence>
<dbReference type="PROSITE" id="PS51384">
    <property type="entry name" value="FAD_FR"/>
    <property type="match status" value="1"/>
</dbReference>
<evidence type="ECO:0000259" key="9">
    <source>
        <dbReference type="PROSITE" id="PS51085"/>
    </source>
</evidence>
<dbReference type="Gene3D" id="2.40.30.10">
    <property type="entry name" value="Translation factors"/>
    <property type="match status" value="1"/>
</dbReference>
<dbReference type="GO" id="GO:0046872">
    <property type="term" value="F:metal ion binding"/>
    <property type="evidence" value="ECO:0007669"/>
    <property type="project" value="UniProtKB-KW"/>
</dbReference>
<keyword evidence="2" id="KW-0285">Flavoprotein</keyword>
<dbReference type="InterPro" id="IPR050415">
    <property type="entry name" value="MRET"/>
</dbReference>
<dbReference type="GO" id="GO:0016491">
    <property type="term" value="F:oxidoreductase activity"/>
    <property type="evidence" value="ECO:0007669"/>
    <property type="project" value="UniProtKB-KW"/>
</dbReference>
<keyword evidence="4" id="KW-0479">Metal-binding</keyword>
<feature type="domain" description="FAD-binding FR-type" evidence="10">
    <location>
        <begin position="48"/>
        <end position="151"/>
    </location>
</feature>
<dbReference type="Pfam" id="PF00175">
    <property type="entry name" value="NAD_binding_1"/>
    <property type="match status" value="1"/>
</dbReference>
<evidence type="ECO:0000256" key="1">
    <source>
        <dbReference type="ARBA" id="ARBA00001974"/>
    </source>
</evidence>
<dbReference type="PANTHER" id="PTHR47354">
    <property type="entry name" value="NADH OXIDOREDUCTASE HCR"/>
    <property type="match status" value="1"/>
</dbReference>
<dbReference type="InterPro" id="IPR001041">
    <property type="entry name" value="2Fe-2S_ferredoxin-type"/>
</dbReference>
<dbReference type="InterPro" id="IPR036010">
    <property type="entry name" value="2Fe-2S_ferredoxin-like_sf"/>
</dbReference>
<proteinExistence type="predicted"/>
<dbReference type="PROSITE" id="PS51085">
    <property type="entry name" value="2FE2S_FER_2"/>
    <property type="match status" value="1"/>
</dbReference>
<dbReference type="InterPro" id="IPR012675">
    <property type="entry name" value="Beta-grasp_dom_sf"/>
</dbReference>
<dbReference type="Gene3D" id="3.10.20.30">
    <property type="match status" value="1"/>
</dbReference>
<evidence type="ECO:0000259" key="10">
    <source>
        <dbReference type="PROSITE" id="PS51384"/>
    </source>
</evidence>
<organism evidence="11 12">
    <name type="scientific">Nocardioides mesophilus</name>
    <dbReference type="NCBI Taxonomy" id="433659"/>
    <lineage>
        <taxon>Bacteria</taxon>
        <taxon>Bacillati</taxon>
        <taxon>Actinomycetota</taxon>
        <taxon>Actinomycetes</taxon>
        <taxon>Propionibacteriales</taxon>
        <taxon>Nocardioidaceae</taxon>
        <taxon>Nocardioides</taxon>
    </lineage>
</organism>
<dbReference type="InterPro" id="IPR001433">
    <property type="entry name" value="OxRdtase_FAD/NAD-bd"/>
</dbReference>
<keyword evidence="12" id="KW-1185">Reference proteome</keyword>
<dbReference type="EMBL" id="CP060713">
    <property type="protein sequence ID" value="QNN53755.1"/>
    <property type="molecule type" value="Genomic_DNA"/>
</dbReference>